<accession>A0A1I6RQB9</accession>
<evidence type="ECO:0000313" key="3">
    <source>
        <dbReference type="Proteomes" id="UP000198660"/>
    </source>
</evidence>
<dbReference type="Proteomes" id="UP000198660">
    <property type="component" value="Unassembled WGS sequence"/>
</dbReference>
<organism evidence="2 3">
    <name type="scientific">Marininema halotolerans</name>
    <dbReference type="NCBI Taxonomy" id="1155944"/>
    <lineage>
        <taxon>Bacteria</taxon>
        <taxon>Bacillati</taxon>
        <taxon>Bacillota</taxon>
        <taxon>Bacilli</taxon>
        <taxon>Bacillales</taxon>
        <taxon>Thermoactinomycetaceae</taxon>
        <taxon>Marininema</taxon>
    </lineage>
</organism>
<name>A0A1I6RQB9_9BACL</name>
<keyword evidence="3" id="KW-1185">Reference proteome</keyword>
<keyword evidence="1" id="KW-0175">Coiled coil</keyword>
<sequence>MKDPIQEIKNLLLAKKEEYKQAVERHEFLELHEIKEDIKALQIQWQELATEKVQEKRVVGD</sequence>
<feature type="coiled-coil region" evidence="1">
    <location>
        <begin position="5"/>
        <end position="51"/>
    </location>
</feature>
<dbReference type="RefSeq" id="WP_140413581.1">
    <property type="nucleotide sequence ID" value="NZ_FPAA01000005.1"/>
</dbReference>
<evidence type="ECO:0000313" key="2">
    <source>
        <dbReference type="EMBL" id="SFS66884.1"/>
    </source>
</evidence>
<dbReference type="EMBL" id="FPAA01000005">
    <property type="protein sequence ID" value="SFS66884.1"/>
    <property type="molecule type" value="Genomic_DNA"/>
</dbReference>
<reference evidence="3" key="1">
    <citation type="submission" date="2016-10" db="EMBL/GenBank/DDBJ databases">
        <authorList>
            <person name="Varghese N."/>
            <person name="Submissions S."/>
        </authorList>
    </citation>
    <scope>NUCLEOTIDE SEQUENCE [LARGE SCALE GENOMIC DNA]</scope>
    <source>
        <strain evidence="3">DSM 45789</strain>
    </source>
</reference>
<dbReference type="AlphaFoldDB" id="A0A1I6RQB9"/>
<protein>
    <submittedName>
        <fullName evidence="2">Uncharacterized protein</fullName>
    </submittedName>
</protein>
<proteinExistence type="predicted"/>
<evidence type="ECO:0000256" key="1">
    <source>
        <dbReference type="SAM" id="Coils"/>
    </source>
</evidence>
<gene>
    <name evidence="2" type="ORF">SAMN05444972_105287</name>
</gene>